<reference evidence="11" key="1">
    <citation type="submission" date="2020-03" db="EMBL/GenBank/DDBJ databases">
        <title>Studies in the Genomics of Life Span.</title>
        <authorList>
            <person name="Glass D."/>
        </authorList>
    </citation>
    <scope>NUCLEOTIDE SEQUENCE</scope>
    <source>
        <strain evidence="11">LTLLF</strain>
        <tissue evidence="11">Muscle</tissue>
    </source>
</reference>
<feature type="compositionally biased region" description="Low complexity" evidence="7">
    <location>
        <begin position="591"/>
        <end position="603"/>
    </location>
</feature>
<evidence type="ECO:0000313" key="11">
    <source>
        <dbReference type="EMBL" id="KAH0502151.1"/>
    </source>
</evidence>
<evidence type="ECO:0000256" key="2">
    <source>
        <dbReference type="ARBA" id="ARBA00007600"/>
    </source>
</evidence>
<feature type="domain" description="Ima1 N-terminal" evidence="9">
    <location>
        <begin position="128"/>
        <end position="253"/>
    </location>
</feature>
<feature type="transmembrane region" description="Helical" evidence="8">
    <location>
        <begin position="378"/>
        <end position="396"/>
    </location>
</feature>
<feature type="transmembrane region" description="Helical" evidence="8">
    <location>
        <begin position="93"/>
        <end position="115"/>
    </location>
</feature>
<evidence type="ECO:0000256" key="5">
    <source>
        <dbReference type="ARBA" id="ARBA00023136"/>
    </source>
</evidence>
<feature type="compositionally biased region" description="Low complexity" evidence="7">
    <location>
        <begin position="627"/>
        <end position="648"/>
    </location>
</feature>
<proteinExistence type="inferred from homology"/>
<dbReference type="Pfam" id="PF09779">
    <property type="entry name" value="Ima1_N"/>
    <property type="match status" value="1"/>
</dbReference>
<evidence type="ECO:0000256" key="4">
    <source>
        <dbReference type="ARBA" id="ARBA00022989"/>
    </source>
</evidence>
<feature type="domain" description="Transmembrane protein 201 C-terminal" evidence="10">
    <location>
        <begin position="273"/>
        <end position="472"/>
    </location>
</feature>
<feature type="region of interest" description="Disordered" evidence="7">
    <location>
        <begin position="1"/>
        <end position="82"/>
    </location>
</feature>
<feature type="transmembrane region" description="Helical" evidence="8">
    <location>
        <begin position="298"/>
        <end position="317"/>
    </location>
</feature>
<evidence type="ECO:0000313" key="12">
    <source>
        <dbReference type="Proteomes" id="UP000710432"/>
    </source>
</evidence>
<dbReference type="InterPro" id="IPR018861">
    <property type="entry name" value="TMEM201_C"/>
</dbReference>
<feature type="region of interest" description="Disordered" evidence="7">
    <location>
        <begin position="585"/>
        <end position="608"/>
    </location>
</feature>
<keyword evidence="5 8" id="KW-0472">Membrane</keyword>
<gene>
    <name evidence="11" type="ORF">LTLLF_106485</name>
</gene>
<dbReference type="InterPro" id="IPR018617">
    <property type="entry name" value="Ima1_N"/>
</dbReference>
<dbReference type="GO" id="GO:0030473">
    <property type="term" value="P:nuclear migration along microtubule"/>
    <property type="evidence" value="ECO:0007669"/>
    <property type="project" value="TreeGrafter"/>
</dbReference>
<protein>
    <submittedName>
        <fullName evidence="11">Transmembrane protein 201</fullName>
    </submittedName>
</protein>
<dbReference type="InterPro" id="IPR040041">
    <property type="entry name" value="TMEM201"/>
</dbReference>
<dbReference type="PANTHER" id="PTHR28646">
    <property type="entry name" value="TRANSMEMBRANE PROTEIN 201"/>
    <property type="match status" value="1"/>
</dbReference>
<feature type="transmembrane region" description="Helical" evidence="8">
    <location>
        <begin position="440"/>
        <end position="457"/>
    </location>
</feature>
<feature type="compositionally biased region" description="Basic and acidic residues" evidence="7">
    <location>
        <begin position="57"/>
        <end position="68"/>
    </location>
</feature>
<dbReference type="GO" id="GO:0005521">
    <property type="term" value="F:lamin binding"/>
    <property type="evidence" value="ECO:0007669"/>
    <property type="project" value="TreeGrafter"/>
</dbReference>
<comment type="caution">
    <text evidence="11">The sequence shown here is derived from an EMBL/GenBank/DDBJ whole genome shotgun (WGS) entry which is preliminary data.</text>
</comment>
<dbReference type="Proteomes" id="UP000710432">
    <property type="component" value="Unassembled WGS sequence"/>
</dbReference>
<keyword evidence="4 8" id="KW-1133">Transmembrane helix</keyword>
<accession>A0A8J6FXY7</accession>
<evidence type="ECO:0000256" key="6">
    <source>
        <dbReference type="ARBA" id="ARBA00023242"/>
    </source>
</evidence>
<dbReference type="EMBL" id="JAATJU010026169">
    <property type="protein sequence ID" value="KAH0502151.1"/>
    <property type="molecule type" value="Genomic_DNA"/>
</dbReference>
<evidence type="ECO:0000259" key="10">
    <source>
        <dbReference type="Pfam" id="PF10476"/>
    </source>
</evidence>
<keyword evidence="6" id="KW-0539">Nucleus</keyword>
<feature type="transmembrane region" description="Helical" evidence="8">
    <location>
        <begin position="722"/>
        <end position="743"/>
    </location>
</feature>
<organism evidence="11 12">
    <name type="scientific">Microtus ochrogaster</name>
    <name type="common">Prairie vole</name>
    <dbReference type="NCBI Taxonomy" id="79684"/>
    <lineage>
        <taxon>Eukaryota</taxon>
        <taxon>Metazoa</taxon>
        <taxon>Chordata</taxon>
        <taxon>Craniata</taxon>
        <taxon>Vertebrata</taxon>
        <taxon>Euteleostomi</taxon>
        <taxon>Mammalia</taxon>
        <taxon>Eutheria</taxon>
        <taxon>Euarchontoglires</taxon>
        <taxon>Glires</taxon>
        <taxon>Rodentia</taxon>
        <taxon>Myomorpha</taxon>
        <taxon>Muroidea</taxon>
        <taxon>Cricetidae</taxon>
        <taxon>Arvicolinae</taxon>
        <taxon>Microtus</taxon>
    </lineage>
</organism>
<comment type="similarity">
    <text evidence="2">Belongs to the TMEM201 family.</text>
</comment>
<evidence type="ECO:0000256" key="3">
    <source>
        <dbReference type="ARBA" id="ARBA00022692"/>
    </source>
</evidence>
<keyword evidence="3 8" id="KW-0812">Transmembrane</keyword>
<evidence type="ECO:0000256" key="8">
    <source>
        <dbReference type="SAM" id="Phobius"/>
    </source>
</evidence>
<feature type="region of interest" description="Disordered" evidence="7">
    <location>
        <begin position="624"/>
        <end position="659"/>
    </location>
</feature>
<evidence type="ECO:0000256" key="1">
    <source>
        <dbReference type="ARBA" id="ARBA00004473"/>
    </source>
</evidence>
<sequence>MAFQLRPLEGASEQAPSVSAGAPPTQARPAPPLAARRERAESRGGPAPATKRRRSRRQQERAGRRESVLRPAPPAHRPRPGAMEGVSALLASYPTAGLAGGLGITACAAAGVLLYRIARRVKPTHTMVNCWFCNHDTLVPYGNRNCWDCPHCEQYNGFQENGDYNKPIPAQYLEHLNHVVSSVPSPRDPAQAQQWVSSQVLLCRRCSHHQTTKIKQLAAFTPREEGRYDEEIEVYRHHLEQMYKLCRPCQAAVEYYIKHQNRQLRALLLSHQFRRREADQAHGQSFSSSAMKAPFQVILLRALAFLACAFLLSITLYGPSEPFTPGAALPLALPPGGNSSAASDNTTAQAEGWQQLLGMLPEHTTEKLREAWAFGQSHQTSIVAVGLLTCLLAMLLAGRISRLRRIDAFSTCLWALLLGLHLAEQYLQAASPSWLDTLKLSTTSLCCLVGFTAAVATRKATGPRRFRPRRYFSGDSANLFPSSPSLAVPCPSITTSPASLFIPTPPGFLPLTKQQLFRSPRRVSPSSLPGRLSRALSLGTIPSLTRTDSGYLFSGSRPPSRVSPPGEVSLSDYFSLLSGSFPSSPLPSPAPSVASSMASSSGSLRHRRPLISPARLNLKGQKLLLFPTPGEGPSTPSSSEEHSPPNGSLFIEPPQLPQRNRIRDTKHTMDMRSMVAGDSACSSRSIKKEEDSSQSSTCVVDTTTKGCSEETALWKARVGPSLVRGLLAVSLAVNAVFTSAYLYQSLR</sequence>
<dbReference type="Pfam" id="PF10476">
    <property type="entry name" value="DUF2448"/>
    <property type="match status" value="1"/>
</dbReference>
<dbReference type="GO" id="GO:0005637">
    <property type="term" value="C:nuclear inner membrane"/>
    <property type="evidence" value="ECO:0007669"/>
    <property type="project" value="UniProtKB-SubCell"/>
</dbReference>
<dbReference type="PANTHER" id="PTHR28646:SF1">
    <property type="entry name" value="TRANSMEMBRANE PROTEIN 201"/>
    <property type="match status" value="1"/>
</dbReference>
<comment type="subcellular location">
    <subcellularLocation>
        <location evidence="1">Nucleus inner membrane</location>
        <topology evidence="1">Multi-pass membrane protein</topology>
    </subcellularLocation>
</comment>
<dbReference type="GO" id="GO:0051015">
    <property type="term" value="F:actin filament binding"/>
    <property type="evidence" value="ECO:0007669"/>
    <property type="project" value="TreeGrafter"/>
</dbReference>
<dbReference type="AlphaFoldDB" id="A0A8J6FXY7"/>
<evidence type="ECO:0000259" key="9">
    <source>
        <dbReference type="Pfam" id="PF09779"/>
    </source>
</evidence>
<name>A0A8J6FXY7_MICOH</name>
<feature type="transmembrane region" description="Helical" evidence="8">
    <location>
        <begin position="408"/>
        <end position="428"/>
    </location>
</feature>
<feature type="region of interest" description="Disordered" evidence="7">
    <location>
        <begin position="676"/>
        <end position="695"/>
    </location>
</feature>
<evidence type="ECO:0000256" key="7">
    <source>
        <dbReference type="SAM" id="MobiDB-lite"/>
    </source>
</evidence>